<dbReference type="EMBL" id="SDPI01000056">
    <property type="protein sequence ID" value="TPG97259.1"/>
    <property type="molecule type" value="Genomic_DNA"/>
</dbReference>
<dbReference type="RefSeq" id="WP_140578639.1">
    <property type="nucleotide sequence ID" value="NZ_SDPI01000056.1"/>
</dbReference>
<feature type="transmembrane region" description="Helical" evidence="9">
    <location>
        <begin position="239"/>
        <end position="258"/>
    </location>
</feature>
<feature type="transmembrane region" description="Helical" evidence="9">
    <location>
        <begin position="190"/>
        <end position="209"/>
    </location>
</feature>
<gene>
    <name evidence="10" type="ORF">EUX54_08400</name>
</gene>
<keyword evidence="7 9" id="KW-0472">Membrane</keyword>
<dbReference type="Proteomes" id="UP000318695">
    <property type="component" value="Unassembled WGS sequence"/>
</dbReference>
<keyword evidence="3" id="KW-1003">Cell membrane</keyword>
<dbReference type="Pfam" id="PF04143">
    <property type="entry name" value="Sulf_transp"/>
    <property type="match status" value="1"/>
</dbReference>
<feature type="transmembrane region" description="Helical" evidence="9">
    <location>
        <begin position="140"/>
        <end position="164"/>
    </location>
</feature>
<comment type="caution">
    <text evidence="10">The sequence shown here is derived from an EMBL/GenBank/DDBJ whole genome shotgun (WGS) entry which is preliminary data.</text>
</comment>
<evidence type="ECO:0000313" key="11">
    <source>
        <dbReference type="Proteomes" id="UP000318695"/>
    </source>
</evidence>
<protein>
    <submittedName>
        <fullName evidence="10">YeeE/YedE family protein</fullName>
    </submittedName>
</protein>
<evidence type="ECO:0000256" key="7">
    <source>
        <dbReference type="ARBA" id="ARBA00023136"/>
    </source>
</evidence>
<feature type="transmembrane region" description="Helical" evidence="9">
    <location>
        <begin position="36"/>
        <end position="56"/>
    </location>
</feature>
<accession>A0A502JE93</accession>
<keyword evidence="6 9" id="KW-1133">Transmembrane helix</keyword>
<feature type="transmembrane region" description="Helical" evidence="9">
    <location>
        <begin position="102"/>
        <end position="119"/>
    </location>
</feature>
<evidence type="ECO:0000313" key="10">
    <source>
        <dbReference type="EMBL" id="TPG97259.1"/>
    </source>
</evidence>
<dbReference type="InterPro" id="IPR007272">
    <property type="entry name" value="Sulf_transp_TsuA/YedE"/>
</dbReference>
<dbReference type="GO" id="GO:0005886">
    <property type="term" value="C:plasma membrane"/>
    <property type="evidence" value="ECO:0007669"/>
    <property type="project" value="UniProtKB-SubCell"/>
</dbReference>
<proteinExistence type="inferred from homology"/>
<comment type="similarity">
    <text evidence="8">Belongs to the TsuA/YedE (TC 9.B.102) family.</text>
</comment>
<evidence type="ECO:0000256" key="2">
    <source>
        <dbReference type="ARBA" id="ARBA00022448"/>
    </source>
</evidence>
<feature type="transmembrane region" description="Helical" evidence="9">
    <location>
        <begin position="278"/>
        <end position="302"/>
    </location>
</feature>
<dbReference type="PANTHER" id="PTHR30574">
    <property type="entry name" value="INNER MEMBRANE PROTEIN YEDE"/>
    <property type="match status" value="1"/>
</dbReference>
<evidence type="ECO:0000256" key="6">
    <source>
        <dbReference type="ARBA" id="ARBA00022989"/>
    </source>
</evidence>
<keyword evidence="4" id="KW-0997">Cell inner membrane</keyword>
<keyword evidence="5 9" id="KW-0812">Transmembrane</keyword>
<reference evidence="10 11" key="1">
    <citation type="submission" date="2019-01" db="EMBL/GenBank/DDBJ databases">
        <title>Comparative genomic analysis identifies haemin-independent Haemophilus haemolyticus: a formal re-classification of Haemophilus intermedius.</title>
        <authorList>
            <person name="Harris T.M."/>
            <person name="Price E.P."/>
            <person name="Sarovich D.S."/>
            <person name="Norskov-Lauritsen N."/>
            <person name="Beissbarth J."/>
            <person name="Chang A.B."/>
            <person name="Smith-Vaughan H.C."/>
        </authorList>
    </citation>
    <scope>NUCLEOTIDE SEQUENCE [LARGE SCALE GENOMIC DNA]</scope>
    <source>
        <strain evidence="10 11">CCUG 30218</strain>
    </source>
</reference>
<organism evidence="10 11">
    <name type="scientific">Haemophilus haemolyticus</name>
    <dbReference type="NCBI Taxonomy" id="726"/>
    <lineage>
        <taxon>Bacteria</taxon>
        <taxon>Pseudomonadati</taxon>
        <taxon>Pseudomonadota</taxon>
        <taxon>Gammaproteobacteria</taxon>
        <taxon>Pasteurellales</taxon>
        <taxon>Pasteurellaceae</taxon>
        <taxon>Haemophilus</taxon>
    </lineage>
</organism>
<name>A0A502JE93_HAEHA</name>
<keyword evidence="2" id="KW-0813">Transport</keyword>
<dbReference type="PANTHER" id="PTHR30574:SF1">
    <property type="entry name" value="SULPHUR TRANSPORT DOMAIN-CONTAINING PROTEIN"/>
    <property type="match status" value="1"/>
</dbReference>
<feature type="transmembrane region" description="Helical" evidence="9">
    <location>
        <begin position="68"/>
        <end position="96"/>
    </location>
</feature>
<comment type="subcellular location">
    <subcellularLocation>
        <location evidence="1">Cell inner membrane</location>
        <topology evidence="1">Multi-pass membrane protein</topology>
    </subcellularLocation>
</comment>
<evidence type="ECO:0000256" key="5">
    <source>
        <dbReference type="ARBA" id="ARBA00022692"/>
    </source>
</evidence>
<evidence type="ECO:0000256" key="3">
    <source>
        <dbReference type="ARBA" id="ARBA00022475"/>
    </source>
</evidence>
<evidence type="ECO:0000256" key="8">
    <source>
        <dbReference type="ARBA" id="ARBA00035655"/>
    </source>
</evidence>
<sequence length="331" mass="36302">MFSGLFIGIAFGILLQRTQFCFVSGFRRFLFEKNFRFLTALLIAVSVQSIGLFTLAEFELIKIPTSQLPVLASILGGLLFGIGMVLSNCCGSGAWFRSAEGALGSLLALFAFALTMASTQTGSLRQFIGGLTQQTTQWNNIYLTFSISPWWLVAILIIATLILFSRREKIVSQENLSNLSFFDHTFKRSWNPYLGALLIGLLGVVAWYFSAKAGRNFGYAISVPSANVVQYLVIGQQRYLNWGSLFVLGIPLGSFLMAKLSGDFNLRIPQSKEALRRILGGVLMGLGAALAGGCTVTNSLVATAYFSWQGWLATGFILLGCWIGNRLFVKR</sequence>
<evidence type="ECO:0000256" key="4">
    <source>
        <dbReference type="ARBA" id="ARBA00022519"/>
    </source>
</evidence>
<dbReference type="AlphaFoldDB" id="A0A502JE93"/>
<feature type="transmembrane region" description="Helical" evidence="9">
    <location>
        <begin position="308"/>
        <end position="329"/>
    </location>
</feature>
<evidence type="ECO:0000256" key="1">
    <source>
        <dbReference type="ARBA" id="ARBA00004429"/>
    </source>
</evidence>
<evidence type="ECO:0000256" key="9">
    <source>
        <dbReference type="SAM" id="Phobius"/>
    </source>
</evidence>